<dbReference type="Proteomes" id="UP000284543">
    <property type="component" value="Unassembled WGS sequence"/>
</dbReference>
<protein>
    <recommendedName>
        <fullName evidence="3">Sce7726 family protein</fullName>
    </recommendedName>
</protein>
<dbReference type="KEGG" id="cbol:CGC65_07070"/>
<dbReference type="InterPro" id="IPR047729">
    <property type="entry name" value="Sce7726-like"/>
</dbReference>
<reference evidence="1 2" key="1">
    <citation type="submission" date="2018-08" db="EMBL/GenBank/DDBJ databases">
        <title>A genome reference for cultivated species of the human gut microbiota.</title>
        <authorList>
            <person name="Zou Y."/>
            <person name="Xue W."/>
            <person name="Luo G."/>
        </authorList>
    </citation>
    <scope>NUCLEOTIDE SEQUENCE [LARGE SCALE GENOMIC DNA]</scope>
    <source>
        <strain evidence="1 2">AF14-18</strain>
    </source>
</reference>
<evidence type="ECO:0000313" key="1">
    <source>
        <dbReference type="EMBL" id="RGV79212.1"/>
    </source>
</evidence>
<proteinExistence type="predicted"/>
<dbReference type="RefSeq" id="WP_002565299.1">
    <property type="nucleotide sequence ID" value="NZ_CABKUK010000002.1"/>
</dbReference>
<accession>A0A412ZGA8</accession>
<evidence type="ECO:0000313" key="2">
    <source>
        <dbReference type="Proteomes" id="UP000284543"/>
    </source>
</evidence>
<name>A0A412ZGA8_9FIRM</name>
<dbReference type="EMBL" id="QRZM01000001">
    <property type="protein sequence ID" value="RGV79212.1"/>
    <property type="molecule type" value="Genomic_DNA"/>
</dbReference>
<dbReference type="AlphaFoldDB" id="A0A412ZGA8"/>
<sequence length="212" mass="24764">MLYDKDIREPLFDFLEEMYGKIRILEEKQIGKSRADIVMVLPDLVAGIEIKSDADTYARLKRQVKDYDQFYDRNYVAAGSSHALHIEEHVPEWWGIITVEQVAGQADFYLLREARPNPGVNLRKKLSILWRPELAHIQELNDMPKYKEKSKQFVIDKIAEKIPEEILSKQISGALFERDYNEIEHVIQEFKKTRTAGTMKGRAGRTRKGRRS</sequence>
<evidence type="ECO:0008006" key="3">
    <source>
        <dbReference type="Google" id="ProtNLM"/>
    </source>
</evidence>
<gene>
    <name evidence="1" type="ORF">DWW02_05695</name>
</gene>
<comment type="caution">
    <text evidence="1">The sequence shown here is derived from an EMBL/GenBank/DDBJ whole genome shotgun (WGS) entry which is preliminary data.</text>
</comment>
<organism evidence="1 2">
    <name type="scientific">Enterocloster bolteae</name>
    <dbReference type="NCBI Taxonomy" id="208479"/>
    <lineage>
        <taxon>Bacteria</taxon>
        <taxon>Bacillati</taxon>
        <taxon>Bacillota</taxon>
        <taxon>Clostridia</taxon>
        <taxon>Lachnospirales</taxon>
        <taxon>Lachnospiraceae</taxon>
        <taxon>Enterocloster</taxon>
    </lineage>
</organism>
<dbReference type="NCBIfam" id="NF033832">
    <property type="entry name" value="sce7726_fam"/>
    <property type="match status" value="1"/>
</dbReference>